<evidence type="ECO:0000256" key="13">
    <source>
        <dbReference type="ARBA" id="ARBA00023063"/>
    </source>
</evidence>
<evidence type="ECO:0000313" key="18">
    <source>
        <dbReference type="EMBL" id="SHK99831.1"/>
    </source>
</evidence>
<dbReference type="AlphaFoldDB" id="A0A1M6X1Q8"/>
<keyword evidence="9" id="KW-0249">Electron transport</keyword>
<keyword evidence="10" id="KW-0560">Oxidoreductase</keyword>
<organism evidence="18 19">
    <name type="scientific">Phytopseudomonas punonensis</name>
    <dbReference type="NCBI Taxonomy" id="1220495"/>
    <lineage>
        <taxon>Bacteria</taxon>
        <taxon>Pseudomonadati</taxon>
        <taxon>Pseudomonadota</taxon>
        <taxon>Gammaproteobacteria</taxon>
        <taxon>Pseudomonadales</taxon>
        <taxon>Pseudomonadaceae</taxon>
        <taxon>Phytopseudomonas</taxon>
    </lineage>
</organism>
<dbReference type="PROSITE" id="PS51669">
    <property type="entry name" value="4FE4S_MOW_BIS_MGD"/>
    <property type="match status" value="1"/>
</dbReference>
<dbReference type="Gene3D" id="1.10.10.1100">
    <property type="entry name" value="BFD-like [2Fe-2S]-binding domain"/>
    <property type="match status" value="1"/>
</dbReference>
<feature type="domain" description="4Fe-4S Mo/W bis-MGD-type" evidence="17">
    <location>
        <begin position="6"/>
        <end position="62"/>
    </location>
</feature>
<dbReference type="Pfam" id="PF04324">
    <property type="entry name" value="Fer2_BFD"/>
    <property type="match status" value="1"/>
</dbReference>
<evidence type="ECO:0000256" key="15">
    <source>
        <dbReference type="ARBA" id="ARBA00055000"/>
    </source>
</evidence>
<evidence type="ECO:0000259" key="17">
    <source>
        <dbReference type="PROSITE" id="PS51669"/>
    </source>
</evidence>
<keyword evidence="19" id="KW-1185">Reference proteome</keyword>
<reference evidence="19" key="1">
    <citation type="submission" date="2016-11" db="EMBL/GenBank/DDBJ databases">
        <authorList>
            <person name="Varghese N."/>
            <person name="Submissions S."/>
        </authorList>
    </citation>
    <scope>NUCLEOTIDE SEQUENCE [LARGE SCALE GENOMIC DNA]</scope>
    <source>
        <strain evidence="19">CECT 8089</strain>
    </source>
</reference>
<dbReference type="Gene3D" id="3.40.228.10">
    <property type="entry name" value="Dimethylsulfoxide Reductase, domain 2"/>
    <property type="match status" value="1"/>
</dbReference>
<evidence type="ECO:0000256" key="10">
    <source>
        <dbReference type="ARBA" id="ARBA00023002"/>
    </source>
</evidence>
<dbReference type="STRING" id="1220495.SAMN05216288_0797"/>
<dbReference type="CDD" id="cd02754">
    <property type="entry name" value="MopB_Nitrate-R-NapA-like"/>
    <property type="match status" value="1"/>
</dbReference>
<name>A0A1M6X1Q8_9GAMM</name>
<evidence type="ECO:0000256" key="2">
    <source>
        <dbReference type="ARBA" id="ARBA00001966"/>
    </source>
</evidence>
<dbReference type="InterPro" id="IPR041854">
    <property type="entry name" value="BFD-like_2Fe2S-bd_dom_sf"/>
</dbReference>
<dbReference type="OrthoDB" id="9816402at2"/>
<dbReference type="GO" id="GO:0046872">
    <property type="term" value="F:metal ion binding"/>
    <property type="evidence" value="ECO:0007669"/>
    <property type="project" value="UniProtKB-KW"/>
</dbReference>
<dbReference type="SUPFAM" id="SSF50692">
    <property type="entry name" value="ADC-like"/>
    <property type="match status" value="1"/>
</dbReference>
<comment type="similarity">
    <text evidence="3">Belongs to the prokaryotic molybdopterin-containing oxidoreductase family. NasA/NapA/NarB subfamily.</text>
</comment>
<dbReference type="EMBL" id="FRBQ01000001">
    <property type="protein sequence ID" value="SHK99831.1"/>
    <property type="molecule type" value="Genomic_DNA"/>
</dbReference>
<dbReference type="PANTHER" id="PTHR43105:SF9">
    <property type="entry name" value="NADPH-FE(3+) OXIDOREDUCTASE SUBUNIT ALPHA"/>
    <property type="match status" value="1"/>
</dbReference>
<keyword evidence="5" id="KW-0500">Molybdenum</keyword>
<dbReference type="PANTHER" id="PTHR43105">
    <property type="entry name" value="RESPIRATORY NITRATE REDUCTASE"/>
    <property type="match status" value="1"/>
</dbReference>
<dbReference type="InterPro" id="IPR007419">
    <property type="entry name" value="BFD-like_2Fe2S-bd_dom"/>
</dbReference>
<keyword evidence="9" id="KW-0813">Transport</keyword>
<accession>A0A1M6X1Q8</accession>
<evidence type="ECO:0000256" key="12">
    <source>
        <dbReference type="ARBA" id="ARBA00023014"/>
    </source>
</evidence>
<dbReference type="InterPro" id="IPR041957">
    <property type="entry name" value="CT_Nitrate-R-NapA-like"/>
</dbReference>
<dbReference type="GO" id="GO:0050140">
    <property type="term" value="F:nitrate reductase (cytochrome) activity"/>
    <property type="evidence" value="ECO:0007669"/>
    <property type="project" value="UniProtKB-EC"/>
</dbReference>
<evidence type="ECO:0000256" key="1">
    <source>
        <dbReference type="ARBA" id="ARBA00001942"/>
    </source>
</evidence>
<evidence type="ECO:0000256" key="14">
    <source>
        <dbReference type="ARBA" id="ARBA00052176"/>
    </source>
</evidence>
<dbReference type="InterPro" id="IPR009010">
    <property type="entry name" value="Asp_de-COase-like_dom_sf"/>
</dbReference>
<keyword evidence="7" id="KW-0732">Signal</keyword>
<dbReference type="Gene3D" id="2.20.25.90">
    <property type="entry name" value="ADC-like domains"/>
    <property type="match status" value="1"/>
</dbReference>
<dbReference type="InterPro" id="IPR006657">
    <property type="entry name" value="MoPterin_dinucl-bd_dom"/>
</dbReference>
<dbReference type="InterPro" id="IPR006655">
    <property type="entry name" value="Mopterin_OxRdtase_prok_CS"/>
</dbReference>
<dbReference type="Pfam" id="PF00384">
    <property type="entry name" value="Molybdopterin"/>
    <property type="match status" value="1"/>
</dbReference>
<keyword evidence="13" id="KW-0534">Nitrate assimilation</keyword>
<dbReference type="FunFam" id="3.40.228.10:FF:000002">
    <property type="entry name" value="Formate dehydrogenase subunit alpha"/>
    <property type="match status" value="1"/>
</dbReference>
<dbReference type="GO" id="GO:0051539">
    <property type="term" value="F:4 iron, 4 sulfur cluster binding"/>
    <property type="evidence" value="ECO:0007669"/>
    <property type="project" value="UniProtKB-KW"/>
</dbReference>
<dbReference type="InterPro" id="IPR027467">
    <property type="entry name" value="MopterinOxRdtase_cofactor_BS"/>
</dbReference>
<protein>
    <recommendedName>
        <fullName evidence="16">nitrate reductase (cytochrome)</fullName>
        <ecNumber evidence="16">1.9.6.1</ecNumber>
    </recommendedName>
</protein>
<dbReference type="Pfam" id="PF04879">
    <property type="entry name" value="Molybdop_Fe4S4"/>
    <property type="match status" value="1"/>
</dbReference>
<evidence type="ECO:0000256" key="4">
    <source>
        <dbReference type="ARBA" id="ARBA00022485"/>
    </source>
</evidence>
<dbReference type="EC" id="1.9.6.1" evidence="16"/>
<dbReference type="Gene3D" id="3.40.50.740">
    <property type="match status" value="1"/>
</dbReference>
<evidence type="ECO:0000256" key="5">
    <source>
        <dbReference type="ARBA" id="ARBA00022505"/>
    </source>
</evidence>
<evidence type="ECO:0000256" key="6">
    <source>
        <dbReference type="ARBA" id="ARBA00022723"/>
    </source>
</evidence>
<dbReference type="PROSITE" id="PS00551">
    <property type="entry name" value="MOLYBDOPTERIN_PROK_1"/>
    <property type="match status" value="1"/>
</dbReference>
<dbReference type="RefSeq" id="WP_073261503.1">
    <property type="nucleotide sequence ID" value="NZ_FRBQ01000001.1"/>
</dbReference>
<keyword evidence="4" id="KW-0004">4Fe-4S</keyword>
<dbReference type="Gene3D" id="2.40.40.20">
    <property type="match status" value="1"/>
</dbReference>
<dbReference type="SUPFAM" id="SSF53706">
    <property type="entry name" value="Formate dehydrogenase/DMSO reductase, domains 1-3"/>
    <property type="match status" value="1"/>
</dbReference>
<dbReference type="InterPro" id="IPR050123">
    <property type="entry name" value="Prok_molybdopt-oxidoreductase"/>
</dbReference>
<comment type="cofactor">
    <cofactor evidence="2">
        <name>[4Fe-4S] cluster</name>
        <dbReference type="ChEBI" id="CHEBI:49883"/>
    </cofactor>
</comment>
<dbReference type="PROSITE" id="PS00490">
    <property type="entry name" value="MOLYBDOPTERIN_PROK_2"/>
    <property type="match status" value="1"/>
</dbReference>
<dbReference type="GO" id="GO:1990204">
    <property type="term" value="C:oxidoreductase complex"/>
    <property type="evidence" value="ECO:0007669"/>
    <property type="project" value="UniProtKB-ARBA"/>
</dbReference>
<dbReference type="Pfam" id="PF01568">
    <property type="entry name" value="Molydop_binding"/>
    <property type="match status" value="1"/>
</dbReference>
<proteinExistence type="inferred from homology"/>
<keyword evidence="6" id="KW-0479">Metal-binding</keyword>
<dbReference type="GO" id="GO:0042128">
    <property type="term" value="P:nitrate assimilation"/>
    <property type="evidence" value="ECO:0007669"/>
    <property type="project" value="UniProtKB-KW"/>
</dbReference>
<comment type="cofactor">
    <cofactor evidence="1">
        <name>Mo-bis(molybdopterin guanine dinucleotide)</name>
        <dbReference type="ChEBI" id="CHEBI:60539"/>
    </cofactor>
</comment>
<evidence type="ECO:0000256" key="9">
    <source>
        <dbReference type="ARBA" id="ARBA00022982"/>
    </source>
</evidence>
<evidence type="ECO:0000256" key="11">
    <source>
        <dbReference type="ARBA" id="ARBA00023004"/>
    </source>
</evidence>
<gene>
    <name evidence="18" type="ORF">SAMN05216288_0797</name>
</gene>
<evidence type="ECO:0000313" key="19">
    <source>
        <dbReference type="Proteomes" id="UP000184305"/>
    </source>
</evidence>
<dbReference type="GO" id="GO:0045333">
    <property type="term" value="P:cellular respiration"/>
    <property type="evidence" value="ECO:0007669"/>
    <property type="project" value="UniProtKB-ARBA"/>
</dbReference>
<sequence length="913" mass="100163">MNKRATQTTASTCCYCGVGCGVLIEHDGERILGVSGDPAHPANFGKLCSKGASLHLTGDLAARALYPELRLGKGLGRTRTDWNSALDHAADRFADTIREHGPDSVAFYISGQLLTEDYYAFNKLARALVGTNNIDSNSRLCMSSAVVGYKRSLGADAPPCSYEDMEQADTLLIIGSNMAYAHPILFRRLEAAKAANPQMKVIVVDPRRTDTCELADLHLAIAPGSDVALLHGVLHLLLEQGRIDHTFIAAHTEGFDALQSLVAEYEPARVTELCAISEADLRRCASWIGSSPRFLSLWCMGVNQSTAGTAKNAAIINLHLATGQIGKVGSGPFSLTGQPNAMGGRETGSLSNLLPGHREVANPEHRAEVAAYWGVDRLPEMPGLSAIELFDAVGSGKIKALWIACTNPAQSMPDQHKVHQALRDCPFVVVQEAFANTETCRYADLLLPAASWGEKEGTVTNSERRISRVRRAIAAPGEARADWSITCDFARRLEARLPAAPVGRFAFTHPEQLFEEYKVLTRRRDLDLSGLGYALLEARGPQQWPFPEGAKQGTTRLYGDGHFPSANGRARFITEAYQPPREQRDERYPLTLNTGRLRDQWHGMSRTGTAARLFAHVEEPLLGLHPQDMAQRQLEDGRLVEVRSRRGALVVRVQTDSSLQQGQAFLPMHWGDRFLKGLGINALTLSAFDPLSKQPELKHAGIDVQPIDLPWTFHALIEDDVQQRLEALRPLCETFAYASFGLAGRETSALLMRAAHHHAPAAALLSRLHEHLGLNDGPVMRYDDPRETQGCLPIHKRVRIEDGRLTGFALSGETRARNWLRELWQSQTSMDDDSGRALRRWLLAPVESPPGETRARAGKTLCTCMNVSETAVREGIERGCDLNALKQNLGCGTQCGSCVPEIRRLLALQTIEA</sequence>
<keyword evidence="12" id="KW-0411">Iron-sulfur</keyword>
<dbReference type="Proteomes" id="UP000184305">
    <property type="component" value="Unassembled WGS sequence"/>
</dbReference>
<dbReference type="SMART" id="SM00926">
    <property type="entry name" value="Molybdop_Fe4S4"/>
    <property type="match status" value="1"/>
</dbReference>
<dbReference type="CDD" id="cd02791">
    <property type="entry name" value="MopB_CT_Nitrate-R-NapA-like"/>
    <property type="match status" value="1"/>
</dbReference>
<comment type="function">
    <text evidence="15">Catalytic subunit of the periplasmic nitrate reductase complex NapAB. Receives electrons from NapB and catalyzes the reduction of nitrate to nitrite.</text>
</comment>
<comment type="catalytic activity">
    <reaction evidence="14">
        <text>2 Fe(II)-[cytochrome] + nitrate + 2 H(+) = 2 Fe(III)-[cytochrome] + nitrite + H2O</text>
        <dbReference type="Rhea" id="RHEA:12909"/>
        <dbReference type="Rhea" id="RHEA-COMP:11777"/>
        <dbReference type="Rhea" id="RHEA-COMP:11778"/>
        <dbReference type="ChEBI" id="CHEBI:15377"/>
        <dbReference type="ChEBI" id="CHEBI:15378"/>
        <dbReference type="ChEBI" id="CHEBI:16301"/>
        <dbReference type="ChEBI" id="CHEBI:17632"/>
        <dbReference type="ChEBI" id="CHEBI:29033"/>
        <dbReference type="ChEBI" id="CHEBI:29034"/>
        <dbReference type="EC" id="1.9.6.1"/>
    </reaction>
</comment>
<dbReference type="GO" id="GO:0016020">
    <property type="term" value="C:membrane"/>
    <property type="evidence" value="ECO:0007669"/>
    <property type="project" value="TreeGrafter"/>
</dbReference>
<keyword evidence="8" id="KW-0574">Periplasm</keyword>
<evidence type="ECO:0000256" key="3">
    <source>
        <dbReference type="ARBA" id="ARBA00008747"/>
    </source>
</evidence>
<evidence type="ECO:0000256" key="16">
    <source>
        <dbReference type="ARBA" id="ARBA00067026"/>
    </source>
</evidence>
<dbReference type="GO" id="GO:0043546">
    <property type="term" value="F:molybdopterin cofactor binding"/>
    <property type="evidence" value="ECO:0007669"/>
    <property type="project" value="InterPro"/>
</dbReference>
<dbReference type="FunFam" id="2.40.40.20:FF:000005">
    <property type="entry name" value="Periplasmic nitrate reductase"/>
    <property type="match status" value="1"/>
</dbReference>
<evidence type="ECO:0000256" key="7">
    <source>
        <dbReference type="ARBA" id="ARBA00022729"/>
    </source>
</evidence>
<keyword evidence="11" id="KW-0408">Iron</keyword>
<dbReference type="InterPro" id="IPR006656">
    <property type="entry name" value="Mopterin_OxRdtase"/>
</dbReference>
<evidence type="ECO:0000256" key="8">
    <source>
        <dbReference type="ARBA" id="ARBA00022764"/>
    </source>
</evidence>
<dbReference type="InterPro" id="IPR006963">
    <property type="entry name" value="Mopterin_OxRdtase_4Fe-4S_dom"/>
</dbReference>